<feature type="domain" description="Major facilitator superfamily (MFS) profile" evidence="10">
    <location>
        <begin position="78"/>
        <end position="533"/>
    </location>
</feature>
<comment type="subcellular location">
    <subcellularLocation>
        <location evidence="1">Cell membrane</location>
        <topology evidence="1">Multi-pass membrane protein</topology>
    </subcellularLocation>
</comment>
<feature type="transmembrane region" description="Helical" evidence="9">
    <location>
        <begin position="151"/>
        <end position="170"/>
    </location>
</feature>
<dbReference type="InterPro" id="IPR020846">
    <property type="entry name" value="MFS_dom"/>
</dbReference>
<comment type="similarity">
    <text evidence="2">Belongs to the major facilitator superfamily. EmrB family.</text>
</comment>
<dbReference type="Gene3D" id="1.20.1250.20">
    <property type="entry name" value="MFS general substrate transporter like domains"/>
    <property type="match status" value="1"/>
</dbReference>
<keyword evidence="6 9" id="KW-1133">Transmembrane helix</keyword>
<evidence type="ECO:0000256" key="4">
    <source>
        <dbReference type="ARBA" id="ARBA00022475"/>
    </source>
</evidence>
<feature type="transmembrane region" description="Helical" evidence="9">
    <location>
        <begin position="176"/>
        <end position="195"/>
    </location>
</feature>
<keyword evidence="5 9" id="KW-0812">Transmembrane</keyword>
<dbReference type="OrthoDB" id="9812221at2"/>
<dbReference type="PANTHER" id="PTHR42718:SF9">
    <property type="entry name" value="MAJOR FACILITATOR SUPERFAMILY MULTIDRUG TRANSPORTER MFSC"/>
    <property type="match status" value="1"/>
</dbReference>
<dbReference type="PRINTS" id="PR01036">
    <property type="entry name" value="TCRTETB"/>
</dbReference>
<reference evidence="12" key="1">
    <citation type="journal article" date="2006" name="Proc. Natl. Acad. Sci. U.S.A.">
        <title>The complete genome of Rhodococcus sp. RHA1 provides insights into a catabolic powerhouse.</title>
        <authorList>
            <person name="McLeod M.P."/>
            <person name="Warren R.L."/>
            <person name="Hsiao W.W.L."/>
            <person name="Araki N."/>
            <person name="Myhre M."/>
            <person name="Fernandes C."/>
            <person name="Miyazawa D."/>
            <person name="Wong W."/>
            <person name="Lillquist A.L."/>
            <person name="Wang D."/>
            <person name="Dosanjh M."/>
            <person name="Hara H."/>
            <person name="Petrescu A."/>
            <person name="Morin R.D."/>
            <person name="Yang G."/>
            <person name="Stott J.M."/>
            <person name="Schein J.E."/>
            <person name="Shin H."/>
            <person name="Smailus D."/>
            <person name="Siddiqui A.S."/>
            <person name="Marra M.A."/>
            <person name="Jones S.J.M."/>
            <person name="Holt R."/>
            <person name="Brinkman F.S.L."/>
            <person name="Miyauchi K."/>
            <person name="Fukuda M."/>
            <person name="Davies J.E."/>
            <person name="Mohn W.W."/>
            <person name="Eltis L.D."/>
        </authorList>
    </citation>
    <scope>NUCLEOTIDE SEQUENCE [LARGE SCALE GENOMIC DNA]</scope>
    <source>
        <strain evidence="12">RHA1</strain>
    </source>
</reference>
<feature type="transmembrane region" description="Helical" evidence="9">
    <location>
        <begin position="334"/>
        <end position="360"/>
    </location>
</feature>
<feature type="transmembrane region" description="Helical" evidence="9">
    <location>
        <begin position="77"/>
        <end position="100"/>
    </location>
</feature>
<keyword evidence="4" id="KW-1003">Cell membrane</keyword>
<dbReference type="Proteomes" id="UP000008710">
    <property type="component" value="Plasmid pRHL2"/>
</dbReference>
<feature type="transmembrane region" description="Helical" evidence="9">
    <location>
        <begin position="506"/>
        <end position="528"/>
    </location>
</feature>
<dbReference type="RefSeq" id="WP_011600096.1">
    <property type="nucleotide sequence ID" value="NC_008270.1"/>
</dbReference>
<feature type="transmembrane region" description="Helical" evidence="9">
    <location>
        <begin position="427"/>
        <end position="447"/>
    </location>
</feature>
<keyword evidence="11" id="KW-0614">Plasmid</keyword>
<evidence type="ECO:0000256" key="8">
    <source>
        <dbReference type="SAM" id="MobiDB-lite"/>
    </source>
</evidence>
<dbReference type="InterPro" id="IPR004638">
    <property type="entry name" value="EmrB-like"/>
</dbReference>
<feature type="transmembrane region" description="Helical" evidence="9">
    <location>
        <begin position="295"/>
        <end position="313"/>
    </location>
</feature>
<evidence type="ECO:0000256" key="9">
    <source>
        <dbReference type="SAM" id="Phobius"/>
    </source>
</evidence>
<feature type="transmembrane region" description="Helical" evidence="9">
    <location>
        <begin position="202"/>
        <end position="226"/>
    </location>
</feature>
<protein>
    <submittedName>
        <fullName evidence="11">Multidrug resistance transporter, MFS superfamily</fullName>
    </submittedName>
</protein>
<dbReference type="GO" id="GO:0022857">
    <property type="term" value="F:transmembrane transporter activity"/>
    <property type="evidence" value="ECO:0007669"/>
    <property type="project" value="InterPro"/>
</dbReference>
<dbReference type="GO" id="GO:0005886">
    <property type="term" value="C:plasma membrane"/>
    <property type="evidence" value="ECO:0007669"/>
    <property type="project" value="UniProtKB-SubCell"/>
</dbReference>
<feature type="compositionally biased region" description="Polar residues" evidence="8">
    <location>
        <begin position="29"/>
        <end position="38"/>
    </location>
</feature>
<feature type="transmembrane region" description="Helical" evidence="9">
    <location>
        <begin position="120"/>
        <end position="139"/>
    </location>
</feature>
<proteinExistence type="inferred from homology"/>
<evidence type="ECO:0000313" key="12">
    <source>
        <dbReference type="Proteomes" id="UP000008710"/>
    </source>
</evidence>
<evidence type="ECO:0000256" key="5">
    <source>
        <dbReference type="ARBA" id="ARBA00022692"/>
    </source>
</evidence>
<dbReference type="SUPFAM" id="SSF103473">
    <property type="entry name" value="MFS general substrate transporter"/>
    <property type="match status" value="1"/>
</dbReference>
<feature type="transmembrane region" description="Helical" evidence="9">
    <location>
        <begin position="459"/>
        <end position="486"/>
    </location>
</feature>
<name>Q0RW81_RHOJR</name>
<evidence type="ECO:0000259" key="10">
    <source>
        <dbReference type="PROSITE" id="PS50850"/>
    </source>
</evidence>
<feature type="transmembrane region" description="Helical" evidence="9">
    <location>
        <begin position="232"/>
        <end position="252"/>
    </location>
</feature>
<feature type="compositionally biased region" description="Polar residues" evidence="8">
    <location>
        <begin position="45"/>
        <end position="63"/>
    </location>
</feature>
<sequence>MGASPVYINGGTPRLRCTQLIRRVPVLQKASTRMTSRAASPLPDSGTTAETPRTPAGGTTISPASASNKKFARAEKLVLGILMASAFIVLTNEMLLGVAIPTLINDLELNASTAQWLTTGYLLVMAILIPTTGFIMRAFHLRTIYLTSMTLFIVGTALGAAASGFGLLFAGRIVQAAGSAIFLPLLMSTTMRLVPVERRGRFMAMVVVVTAVGPALAPGISGLVLSQLGWRWLFLGMLPLALLGLALGAVKLKNSTTREPGKVDLLSVLLSVIGFGALVYGLATMGESIAGHTSTPPLMPILVGVVGIAAFAFRQSALQRNGEPLLDLRIFRAGGFVIPLTAMLGLTLTAFGAGVIYPLVLSSIRGLEPLDIGLLLIPGGITVAIVSAIGGQVYDRVGPRPLVISGAITVAISFVLMTRVTSDTPTAYIVAANIIMFVGQALMWTPLTTAALSALSPALYPYGSAAFGSTQQLGGAAGTAVLISAYTLGSNSGATSALTLEQSVSAAQAAFTAGLVIACLNVLVTLFVRRPSSTNPAMTENVT</sequence>
<dbReference type="NCBIfam" id="TIGR00711">
    <property type="entry name" value="efflux_EmrB"/>
    <property type="match status" value="1"/>
</dbReference>
<evidence type="ECO:0000256" key="7">
    <source>
        <dbReference type="ARBA" id="ARBA00023136"/>
    </source>
</evidence>
<dbReference type="Pfam" id="PF07690">
    <property type="entry name" value="MFS_1"/>
    <property type="match status" value="1"/>
</dbReference>
<evidence type="ECO:0000256" key="2">
    <source>
        <dbReference type="ARBA" id="ARBA00008537"/>
    </source>
</evidence>
<dbReference type="PROSITE" id="PS50850">
    <property type="entry name" value="MFS"/>
    <property type="match status" value="1"/>
</dbReference>
<dbReference type="KEGG" id="rha:RHA1_ro10262"/>
<evidence type="ECO:0000313" key="11">
    <source>
        <dbReference type="EMBL" id="ABH00455.1"/>
    </source>
</evidence>
<feature type="transmembrane region" description="Helical" evidence="9">
    <location>
        <begin position="402"/>
        <end position="421"/>
    </location>
</feature>
<gene>
    <name evidence="11" type="ordered locus">RHA1_ro10262</name>
</gene>
<feature type="transmembrane region" description="Helical" evidence="9">
    <location>
        <begin position="264"/>
        <end position="283"/>
    </location>
</feature>
<dbReference type="InterPro" id="IPR011701">
    <property type="entry name" value="MFS"/>
</dbReference>
<organism evidence="11 12">
    <name type="scientific">Rhodococcus jostii (strain RHA1)</name>
    <dbReference type="NCBI Taxonomy" id="101510"/>
    <lineage>
        <taxon>Bacteria</taxon>
        <taxon>Bacillati</taxon>
        <taxon>Actinomycetota</taxon>
        <taxon>Actinomycetes</taxon>
        <taxon>Mycobacteriales</taxon>
        <taxon>Nocardiaceae</taxon>
        <taxon>Rhodococcus</taxon>
    </lineage>
</organism>
<feature type="region of interest" description="Disordered" evidence="8">
    <location>
        <begin position="29"/>
        <end position="63"/>
    </location>
</feature>
<evidence type="ECO:0000256" key="1">
    <source>
        <dbReference type="ARBA" id="ARBA00004651"/>
    </source>
</evidence>
<dbReference type="InterPro" id="IPR036259">
    <property type="entry name" value="MFS_trans_sf"/>
</dbReference>
<dbReference type="HOGENOM" id="CLU_000960_28_0_11"/>
<evidence type="ECO:0000256" key="3">
    <source>
        <dbReference type="ARBA" id="ARBA00022448"/>
    </source>
</evidence>
<keyword evidence="7 9" id="KW-0472">Membrane</keyword>
<dbReference type="AlphaFoldDB" id="Q0RW81"/>
<accession>Q0RW81</accession>
<keyword evidence="3" id="KW-0813">Transport</keyword>
<geneLocation type="plasmid" evidence="11 12">
    <name>pRHL2</name>
</geneLocation>
<dbReference type="EMBL" id="CP000433">
    <property type="protein sequence ID" value="ABH00455.1"/>
    <property type="molecule type" value="Genomic_DNA"/>
</dbReference>
<evidence type="ECO:0000256" key="6">
    <source>
        <dbReference type="ARBA" id="ARBA00022989"/>
    </source>
</evidence>
<dbReference type="PANTHER" id="PTHR42718">
    <property type="entry name" value="MAJOR FACILITATOR SUPERFAMILY MULTIDRUG TRANSPORTER MFSC"/>
    <property type="match status" value="1"/>
</dbReference>
<dbReference type="Gene3D" id="1.20.1720.10">
    <property type="entry name" value="Multidrug resistance protein D"/>
    <property type="match status" value="1"/>
</dbReference>
<feature type="transmembrane region" description="Helical" evidence="9">
    <location>
        <begin position="372"/>
        <end position="390"/>
    </location>
</feature>